<dbReference type="SUPFAM" id="SSF48371">
    <property type="entry name" value="ARM repeat"/>
    <property type="match status" value="2"/>
</dbReference>
<protein>
    <recommendedName>
        <fullName evidence="3">RING-type E3 ubiquitin transferase</fullName>
        <ecNumber evidence="3">2.3.2.27</ecNumber>
    </recommendedName>
</protein>
<dbReference type="EMBL" id="OZ020097">
    <property type="protein sequence ID" value="CAK9269335.1"/>
    <property type="molecule type" value="Genomic_DNA"/>
</dbReference>
<dbReference type="SMART" id="SM00185">
    <property type="entry name" value="ARM"/>
    <property type="match status" value="6"/>
</dbReference>
<dbReference type="InterPro" id="IPR003613">
    <property type="entry name" value="Ubox_domain"/>
</dbReference>
<dbReference type="CDD" id="cd16655">
    <property type="entry name" value="RING-Ubox_WDSUB1-like"/>
    <property type="match status" value="1"/>
</dbReference>
<dbReference type="InterPro" id="IPR016024">
    <property type="entry name" value="ARM-type_fold"/>
</dbReference>
<dbReference type="Gene3D" id="1.25.10.10">
    <property type="entry name" value="Leucine-rich Repeat Variant"/>
    <property type="match status" value="3"/>
</dbReference>
<proteinExistence type="predicted"/>
<dbReference type="InterPro" id="IPR013083">
    <property type="entry name" value="Znf_RING/FYVE/PHD"/>
</dbReference>
<evidence type="ECO:0000256" key="3">
    <source>
        <dbReference type="ARBA" id="ARBA00012483"/>
    </source>
</evidence>
<organism evidence="5 6">
    <name type="scientific">Sphagnum jensenii</name>
    <dbReference type="NCBI Taxonomy" id="128206"/>
    <lineage>
        <taxon>Eukaryota</taxon>
        <taxon>Viridiplantae</taxon>
        <taxon>Streptophyta</taxon>
        <taxon>Embryophyta</taxon>
        <taxon>Bryophyta</taxon>
        <taxon>Sphagnophytina</taxon>
        <taxon>Sphagnopsida</taxon>
        <taxon>Sphagnales</taxon>
        <taxon>Sphagnaceae</taxon>
        <taxon>Sphagnum</taxon>
    </lineage>
</organism>
<evidence type="ECO:0000256" key="1">
    <source>
        <dbReference type="ARBA" id="ARBA00000900"/>
    </source>
</evidence>
<dbReference type="Gene3D" id="3.30.40.10">
    <property type="entry name" value="Zinc/RING finger domain, C3HC4 (zinc finger)"/>
    <property type="match status" value="1"/>
</dbReference>
<dbReference type="Pfam" id="PF04564">
    <property type="entry name" value="U-box"/>
    <property type="match status" value="1"/>
</dbReference>
<sequence length="1056" mass="117132">MAVRDVKLQPLVTEVLAVVNKVVLDARKPVVQQDGFRRLVSYLEDLQPILSQLQNVMVDDLPPGIQVGLDGIKADLHKFQLILHLCKTRSHLYLLVHCHVVVESIQETTHNIGQWLLLIPAPARTFHSKDLSLKTEELAHEMLQARFLVPEDEESIYLALERESKGDNSVTAVQKALVGDISRALGIDLEKNSRALSEQLRLMRKELPDCKHENELELLKAVARLLEPLIVEPEFMHRSSTSDAGENEPLPPFEAFLCPLTKQVMKDPVVAESEMTYERQAIEQWFEACQQQGREPTCPVSGQIVQSTKVRPNVVLQRTIREWTRRNAVICMRVAAAQLNPASSWQIEEVDHALDEIMKFTQEDPVYRQKLREVGAIPSILGLWQSHSNSGMQIRNKALKALHMMATDNTENKDEMVELGVLKLAVKSLGSSRDKEKETAVLLLHELSLHPHTCKQMGSEKGAILFLVGLTTNVDEDLQIARVAEKTLKNLEQMDVTVLQMAEAGRLHPLLSRLCEGSEETQLKMAQHLAQMTLTNTSKGMVARSGSEVLVKMLLRNAEAKEASLGAILNLSLLDDTAPLLINAGVLCQLLAIMFSADEEDKVSTRLKETAASTLANLLSTPRNWERVRVDEDGHTLKSESILQNFLGLLTDAHITWKDKIIRSLYYIASSPQASAEVAKHLSGKGITTLVTFLQDPEAVKRLQVLRLLSVLSQLVGEDVVAALRSAHQLVRLKDLLQAKGKVLLEERMSAANLLANIPLTEFEVICVLEVDLLPWTITTLDDVRSGKTGKLPGRSGAAFQEGLVGLLLHYARNSNMTILNCIREQRLFSVFQELLTVPQSSAIVKERAALGLQLLATKSSLFTSSSKKIEEHKKNSGGNNKMGCCVCLFRTSVPQPIYTCSVHKSTCDANTDFCLVAANAVAPLVEHLDEEQAEGVKLAVLGALSTLLFDEANLGASVAEILKSGGVQPIFELFYTVRQGELQEKAVWMIERILRTEEYAQGHTIDQALFQALIEAFKHGSPTTRALAQDSLTHLKQISVVSSGPRGKSRALQRR</sequence>
<feature type="domain" description="U-box" evidence="4">
    <location>
        <begin position="251"/>
        <end position="330"/>
    </location>
</feature>
<evidence type="ECO:0000256" key="2">
    <source>
        <dbReference type="ARBA" id="ARBA00004906"/>
    </source>
</evidence>
<evidence type="ECO:0000259" key="4">
    <source>
        <dbReference type="PROSITE" id="PS51698"/>
    </source>
</evidence>
<comment type="pathway">
    <text evidence="2">Protein modification; protein ubiquitination.</text>
</comment>
<reference evidence="5 6" key="1">
    <citation type="submission" date="2024-02" db="EMBL/GenBank/DDBJ databases">
        <authorList>
            <consortium name="ELIXIR-Norway"/>
            <consortium name="Elixir Norway"/>
        </authorList>
    </citation>
    <scope>NUCLEOTIDE SEQUENCE [LARGE SCALE GENOMIC DNA]</scope>
</reference>
<dbReference type="SUPFAM" id="SSF57850">
    <property type="entry name" value="RING/U-box"/>
    <property type="match status" value="1"/>
</dbReference>
<dbReference type="InterPro" id="IPR011989">
    <property type="entry name" value="ARM-like"/>
</dbReference>
<dbReference type="PROSITE" id="PS51698">
    <property type="entry name" value="U_BOX"/>
    <property type="match status" value="1"/>
</dbReference>
<dbReference type="InterPro" id="IPR000225">
    <property type="entry name" value="Armadillo"/>
</dbReference>
<dbReference type="EC" id="2.3.2.27" evidence="3"/>
<accession>A0ABP0WV70</accession>
<gene>
    <name evidence="5" type="ORF">CSSPJE1EN1_LOCUS14813</name>
</gene>
<comment type="catalytic activity">
    <reaction evidence="1">
        <text>S-ubiquitinyl-[E2 ubiquitin-conjugating enzyme]-L-cysteine + [acceptor protein]-L-lysine = [E2 ubiquitin-conjugating enzyme]-L-cysteine + N(6)-ubiquitinyl-[acceptor protein]-L-lysine.</text>
        <dbReference type="EC" id="2.3.2.27"/>
    </reaction>
</comment>
<evidence type="ECO:0000313" key="5">
    <source>
        <dbReference type="EMBL" id="CAK9269335.1"/>
    </source>
</evidence>
<dbReference type="PANTHER" id="PTHR45958:SF14">
    <property type="entry name" value="RING-TYPE E3 UBIQUITIN TRANSFERASE"/>
    <property type="match status" value="1"/>
</dbReference>
<evidence type="ECO:0000313" key="6">
    <source>
        <dbReference type="Proteomes" id="UP001497444"/>
    </source>
</evidence>
<dbReference type="InterPro" id="IPR052608">
    <property type="entry name" value="U-box_domain_protein"/>
</dbReference>
<dbReference type="Proteomes" id="UP001497444">
    <property type="component" value="Chromosome 2"/>
</dbReference>
<dbReference type="SMART" id="SM00504">
    <property type="entry name" value="Ubox"/>
    <property type="match status" value="1"/>
</dbReference>
<name>A0ABP0WV70_9BRYO</name>
<keyword evidence="6" id="KW-1185">Reference proteome</keyword>
<dbReference type="PANTHER" id="PTHR45958">
    <property type="entry name" value="RING-TYPE E3 UBIQUITIN TRANSFERASE"/>
    <property type="match status" value="1"/>
</dbReference>